<sequence>MKPTCMKAMLAVLALVPSLGFSAQLTLNDFLTQVQEKNQGVVANKLVAEGTEAREEEGRLIFRPSLFAQGQVMVDKRPVANTATQGDRTDTQYATAGLAQNFNFGLKGQLSYTLYHTKIYNAGQTFVPVADFNDGIAKIELSQSLWRNWNGKENKAQADLIDAQAKASKHIANFTVQTTLASAESIYWSLSQTKKVIQVQRDNLARAQQIRSWNSRRVNSGLSERSDFLQADSNLKLSEYNLQSALQQQNLLQRSFNSMRGIDSNIVSEDLEAVDSKNLKALAPPSKDDLREDTKAALEQQNLAKASAALAIERNRPTFELYGSYAFNGRDPERTDAISNSFKNDHSTSAIGVRFNTPLDFGTTHSAIDGYKKEQIAAEYNYQRRVFDQDREWNDLITRFEDAKVRLDYAEKISEAQRVKTTNERTRLNNGRTTTFQVLIFELDLAQADVLRIQTETDLLNIYAQLKIFSAGGAK</sequence>
<evidence type="ECO:0000256" key="8">
    <source>
        <dbReference type="SAM" id="SignalP"/>
    </source>
</evidence>
<organism evidence="9 10">
    <name type="scientific">Bacteriovorax antarcticus</name>
    <dbReference type="NCBI Taxonomy" id="3088717"/>
    <lineage>
        <taxon>Bacteria</taxon>
        <taxon>Pseudomonadati</taxon>
        <taxon>Bdellovibrionota</taxon>
        <taxon>Bacteriovoracia</taxon>
        <taxon>Bacteriovoracales</taxon>
        <taxon>Bacteriovoracaceae</taxon>
        <taxon>Bacteriovorax</taxon>
    </lineage>
</organism>
<evidence type="ECO:0000256" key="2">
    <source>
        <dbReference type="ARBA" id="ARBA00007613"/>
    </source>
</evidence>
<comment type="caution">
    <text evidence="9">The sequence shown here is derived from an EMBL/GenBank/DDBJ whole genome shotgun (WGS) entry which is preliminary data.</text>
</comment>
<dbReference type="SUPFAM" id="SSF56954">
    <property type="entry name" value="Outer membrane efflux proteins (OEP)"/>
    <property type="match status" value="1"/>
</dbReference>
<keyword evidence="8" id="KW-0732">Signal</keyword>
<dbReference type="InterPro" id="IPR003423">
    <property type="entry name" value="OMP_efflux"/>
</dbReference>
<evidence type="ECO:0000256" key="6">
    <source>
        <dbReference type="ARBA" id="ARBA00023136"/>
    </source>
</evidence>
<keyword evidence="7" id="KW-0998">Cell outer membrane</keyword>
<evidence type="ECO:0000256" key="1">
    <source>
        <dbReference type="ARBA" id="ARBA00004442"/>
    </source>
</evidence>
<evidence type="ECO:0000313" key="9">
    <source>
        <dbReference type="EMBL" id="MEA9355293.1"/>
    </source>
</evidence>
<name>A0ABU5VQH0_9BACT</name>
<keyword evidence="6" id="KW-0472">Membrane</keyword>
<dbReference type="Proteomes" id="UP001302274">
    <property type="component" value="Unassembled WGS sequence"/>
</dbReference>
<keyword evidence="5" id="KW-0812">Transmembrane</keyword>
<keyword evidence="4" id="KW-1134">Transmembrane beta strand</keyword>
<feature type="signal peptide" evidence="8">
    <location>
        <begin position="1"/>
        <end position="23"/>
    </location>
</feature>
<accession>A0ABU5VQH0</accession>
<comment type="subcellular location">
    <subcellularLocation>
        <location evidence="1">Cell outer membrane</location>
    </subcellularLocation>
</comment>
<dbReference type="Pfam" id="PF02321">
    <property type="entry name" value="OEP"/>
    <property type="match status" value="1"/>
</dbReference>
<dbReference type="InterPro" id="IPR051906">
    <property type="entry name" value="TolC-like"/>
</dbReference>
<gene>
    <name evidence="9" type="ORF">SHI21_03735</name>
</gene>
<dbReference type="Gene3D" id="1.20.1600.10">
    <property type="entry name" value="Outer membrane efflux proteins (OEP)"/>
    <property type="match status" value="1"/>
</dbReference>
<evidence type="ECO:0000256" key="7">
    <source>
        <dbReference type="ARBA" id="ARBA00023237"/>
    </source>
</evidence>
<dbReference type="RefSeq" id="WP_323574780.1">
    <property type="nucleotide sequence ID" value="NZ_JAYGJQ010000001.1"/>
</dbReference>
<feature type="chain" id="PRO_5047102150" evidence="8">
    <location>
        <begin position="24"/>
        <end position="475"/>
    </location>
</feature>
<protein>
    <submittedName>
        <fullName evidence="9">TolC family protein</fullName>
    </submittedName>
</protein>
<dbReference type="PANTHER" id="PTHR30026">
    <property type="entry name" value="OUTER MEMBRANE PROTEIN TOLC"/>
    <property type="match status" value="1"/>
</dbReference>
<dbReference type="EMBL" id="JAYGJQ010000001">
    <property type="protein sequence ID" value="MEA9355293.1"/>
    <property type="molecule type" value="Genomic_DNA"/>
</dbReference>
<keyword evidence="10" id="KW-1185">Reference proteome</keyword>
<proteinExistence type="inferred from homology"/>
<keyword evidence="3" id="KW-0813">Transport</keyword>
<evidence type="ECO:0000313" key="10">
    <source>
        <dbReference type="Proteomes" id="UP001302274"/>
    </source>
</evidence>
<reference evidence="9 10" key="1">
    <citation type="submission" date="2023-11" db="EMBL/GenBank/DDBJ databases">
        <title>A Novel Polar Bacteriovorax (B. antarcticus) Isolated from the Biocrust in Antarctica.</title>
        <authorList>
            <person name="Mun W."/>
            <person name="Choi S.Y."/>
            <person name="Mitchell R.J."/>
        </authorList>
    </citation>
    <scope>NUCLEOTIDE SEQUENCE [LARGE SCALE GENOMIC DNA]</scope>
    <source>
        <strain evidence="9 10">PP10</strain>
    </source>
</reference>
<dbReference type="PANTHER" id="PTHR30026:SF20">
    <property type="entry name" value="OUTER MEMBRANE PROTEIN TOLC"/>
    <property type="match status" value="1"/>
</dbReference>
<evidence type="ECO:0000256" key="4">
    <source>
        <dbReference type="ARBA" id="ARBA00022452"/>
    </source>
</evidence>
<evidence type="ECO:0000256" key="5">
    <source>
        <dbReference type="ARBA" id="ARBA00022692"/>
    </source>
</evidence>
<comment type="similarity">
    <text evidence="2">Belongs to the outer membrane factor (OMF) (TC 1.B.17) family.</text>
</comment>
<evidence type="ECO:0000256" key="3">
    <source>
        <dbReference type="ARBA" id="ARBA00022448"/>
    </source>
</evidence>